<organism evidence="1 2">
    <name type="scientific">Algoriphagus aquimarinus</name>
    <dbReference type="NCBI Taxonomy" id="237018"/>
    <lineage>
        <taxon>Bacteria</taxon>
        <taxon>Pseudomonadati</taxon>
        <taxon>Bacteroidota</taxon>
        <taxon>Cytophagia</taxon>
        <taxon>Cytophagales</taxon>
        <taxon>Cyclobacteriaceae</taxon>
        <taxon>Algoriphagus</taxon>
    </lineage>
</organism>
<keyword evidence="2" id="KW-1185">Reference proteome</keyword>
<accession>A0A1I1ANW3</accession>
<dbReference type="STRING" id="237018.SAMN04489723_1099"/>
<dbReference type="AlphaFoldDB" id="A0A1I1ANW3"/>
<proteinExistence type="predicted"/>
<gene>
    <name evidence="1" type="ORF">SAMN04489723_1099</name>
</gene>
<evidence type="ECO:0000313" key="1">
    <source>
        <dbReference type="EMBL" id="SFB39745.1"/>
    </source>
</evidence>
<dbReference type="OrthoDB" id="826582at2"/>
<dbReference type="RefSeq" id="WP_092897974.1">
    <property type="nucleotide sequence ID" value="NZ_FOKK01000009.1"/>
</dbReference>
<name>A0A1I1ANW3_9BACT</name>
<dbReference type="Proteomes" id="UP000198790">
    <property type="component" value="Unassembled WGS sequence"/>
</dbReference>
<dbReference type="EMBL" id="FOKK01000009">
    <property type="protein sequence ID" value="SFB39745.1"/>
    <property type="molecule type" value="Genomic_DNA"/>
</dbReference>
<evidence type="ECO:0000313" key="2">
    <source>
        <dbReference type="Proteomes" id="UP000198790"/>
    </source>
</evidence>
<sequence length="87" mass="9837">MDRLIVSTFSEEGSIVIYLDEVEISKQRDQIEISLESGSEYLLHWFIKGKPKSVFSITVSSPRSAEFNLTKRIGLGGKEIGGYHFKL</sequence>
<reference evidence="1 2" key="1">
    <citation type="submission" date="2016-10" db="EMBL/GenBank/DDBJ databases">
        <authorList>
            <person name="de Groot N.N."/>
        </authorList>
    </citation>
    <scope>NUCLEOTIDE SEQUENCE [LARGE SCALE GENOMIC DNA]</scope>
    <source>
        <strain evidence="1 2">DSM 23399</strain>
    </source>
</reference>
<protein>
    <submittedName>
        <fullName evidence="1">Uncharacterized protein</fullName>
    </submittedName>
</protein>